<keyword evidence="2" id="KW-1185">Reference proteome</keyword>
<dbReference type="Proteomes" id="UP001221757">
    <property type="component" value="Unassembled WGS sequence"/>
</dbReference>
<dbReference type="AlphaFoldDB" id="A0AAD7D6L4"/>
<name>A0AAD7D6L4_MYCRO</name>
<sequence length="131" mass="15170">MDIGKFGSECWESREMQVEDYTGSTVGETIEGMMWKEQDMVWWWGTKESWIVLPGSRRMKDTSQAESLLKLTWKHLLNKEMLSHDFKGEKAKTMVLFDPCLPSFDVQSVFRVEGQVYVGQGSEFMRQGSSL</sequence>
<evidence type="ECO:0000313" key="2">
    <source>
        <dbReference type="Proteomes" id="UP001221757"/>
    </source>
</evidence>
<gene>
    <name evidence="1" type="ORF">B0H17DRAFT_1138257</name>
</gene>
<reference evidence="1" key="1">
    <citation type="submission" date="2023-03" db="EMBL/GenBank/DDBJ databases">
        <title>Massive genome expansion in bonnet fungi (Mycena s.s.) driven by repeated elements and novel gene families across ecological guilds.</title>
        <authorList>
            <consortium name="Lawrence Berkeley National Laboratory"/>
            <person name="Harder C.B."/>
            <person name="Miyauchi S."/>
            <person name="Viragh M."/>
            <person name="Kuo A."/>
            <person name="Thoen E."/>
            <person name="Andreopoulos B."/>
            <person name="Lu D."/>
            <person name="Skrede I."/>
            <person name="Drula E."/>
            <person name="Henrissat B."/>
            <person name="Morin E."/>
            <person name="Kohler A."/>
            <person name="Barry K."/>
            <person name="LaButti K."/>
            <person name="Morin E."/>
            <person name="Salamov A."/>
            <person name="Lipzen A."/>
            <person name="Mereny Z."/>
            <person name="Hegedus B."/>
            <person name="Baldrian P."/>
            <person name="Stursova M."/>
            <person name="Weitz H."/>
            <person name="Taylor A."/>
            <person name="Grigoriev I.V."/>
            <person name="Nagy L.G."/>
            <person name="Martin F."/>
            <person name="Kauserud H."/>
        </authorList>
    </citation>
    <scope>NUCLEOTIDE SEQUENCE</scope>
    <source>
        <strain evidence="1">CBHHK067</strain>
    </source>
</reference>
<organism evidence="1 2">
    <name type="scientific">Mycena rosella</name>
    <name type="common">Pink bonnet</name>
    <name type="synonym">Agaricus rosellus</name>
    <dbReference type="NCBI Taxonomy" id="1033263"/>
    <lineage>
        <taxon>Eukaryota</taxon>
        <taxon>Fungi</taxon>
        <taxon>Dikarya</taxon>
        <taxon>Basidiomycota</taxon>
        <taxon>Agaricomycotina</taxon>
        <taxon>Agaricomycetes</taxon>
        <taxon>Agaricomycetidae</taxon>
        <taxon>Agaricales</taxon>
        <taxon>Marasmiineae</taxon>
        <taxon>Mycenaceae</taxon>
        <taxon>Mycena</taxon>
    </lineage>
</organism>
<dbReference type="EMBL" id="JARKIE010000115">
    <property type="protein sequence ID" value="KAJ7681655.1"/>
    <property type="molecule type" value="Genomic_DNA"/>
</dbReference>
<proteinExistence type="predicted"/>
<comment type="caution">
    <text evidence="1">The sequence shown here is derived from an EMBL/GenBank/DDBJ whole genome shotgun (WGS) entry which is preliminary data.</text>
</comment>
<evidence type="ECO:0000313" key="1">
    <source>
        <dbReference type="EMBL" id="KAJ7681655.1"/>
    </source>
</evidence>
<protein>
    <submittedName>
        <fullName evidence="1">Uncharacterized protein</fullName>
    </submittedName>
</protein>
<accession>A0AAD7D6L4</accession>